<keyword evidence="8" id="KW-0458">Lysosome</keyword>
<dbReference type="CDD" id="cd15745">
    <property type="entry name" value="FYVE_RUFY4"/>
    <property type="match status" value="1"/>
</dbReference>
<dbReference type="AlphaFoldDB" id="A0A9Q0Y9T8"/>
<evidence type="ECO:0000313" key="16">
    <source>
        <dbReference type="Proteomes" id="UP001142489"/>
    </source>
</evidence>
<dbReference type="InterPro" id="IPR037213">
    <property type="entry name" value="Run_dom_sf"/>
</dbReference>
<gene>
    <name evidence="15" type="ORF">JRQ81_001892</name>
</gene>
<feature type="coiled-coil region" evidence="12">
    <location>
        <begin position="658"/>
        <end position="777"/>
    </location>
</feature>
<keyword evidence="16" id="KW-1185">Reference proteome</keyword>
<dbReference type="EMBL" id="JAPFRF010000001">
    <property type="protein sequence ID" value="KAJ7345942.1"/>
    <property type="molecule type" value="Genomic_DNA"/>
</dbReference>
<comment type="caution">
    <text evidence="15">The sequence shown here is derived from an EMBL/GenBank/DDBJ whole genome shotgun (WGS) entry which is preliminary data.</text>
</comment>
<evidence type="ECO:0000256" key="3">
    <source>
        <dbReference type="ARBA" id="ARBA00022723"/>
    </source>
</evidence>
<evidence type="ECO:0000256" key="7">
    <source>
        <dbReference type="ARBA" id="ARBA00023054"/>
    </source>
</evidence>
<evidence type="ECO:0000256" key="5">
    <source>
        <dbReference type="ARBA" id="ARBA00022833"/>
    </source>
</evidence>
<comment type="subcellular location">
    <subcellularLocation>
        <location evidence="2">Cytoplasmic vesicle</location>
        <location evidence="2">Autophagosome</location>
    </subcellularLocation>
    <subcellularLocation>
        <location evidence="1">Lysosome</location>
    </subcellularLocation>
</comment>
<name>A0A9Q0Y9T8_9SAUR</name>
<dbReference type="GO" id="GO:1901098">
    <property type="term" value="P:positive regulation of autophagosome maturation"/>
    <property type="evidence" value="ECO:0007669"/>
    <property type="project" value="TreeGrafter"/>
</dbReference>
<dbReference type="GO" id="GO:0071353">
    <property type="term" value="P:cellular response to interleukin-4"/>
    <property type="evidence" value="ECO:0007669"/>
    <property type="project" value="UniProtKB-ARBA"/>
</dbReference>
<evidence type="ECO:0000256" key="9">
    <source>
        <dbReference type="ARBA" id="ARBA00023329"/>
    </source>
</evidence>
<keyword evidence="5" id="KW-0862">Zinc</keyword>
<feature type="coiled-coil region" evidence="12">
    <location>
        <begin position="584"/>
        <end position="625"/>
    </location>
</feature>
<keyword evidence="3" id="KW-0479">Metal-binding</keyword>
<proteinExistence type="predicted"/>
<dbReference type="Gene3D" id="1.10.287.2610">
    <property type="match status" value="1"/>
</dbReference>
<dbReference type="Pfam" id="PF02759">
    <property type="entry name" value="RUN"/>
    <property type="match status" value="1"/>
</dbReference>
<evidence type="ECO:0000256" key="1">
    <source>
        <dbReference type="ARBA" id="ARBA00004371"/>
    </source>
</evidence>
<evidence type="ECO:0000256" key="10">
    <source>
        <dbReference type="ARBA" id="ARBA00059075"/>
    </source>
</evidence>
<dbReference type="SUPFAM" id="SSF57997">
    <property type="entry name" value="Tropomyosin"/>
    <property type="match status" value="1"/>
</dbReference>
<keyword evidence="9" id="KW-0968">Cytoplasmic vesicle</keyword>
<dbReference type="SUPFAM" id="SSF140741">
    <property type="entry name" value="RUN domain-like"/>
    <property type="match status" value="1"/>
</dbReference>
<evidence type="ECO:0000256" key="8">
    <source>
        <dbReference type="ARBA" id="ARBA00023228"/>
    </source>
</evidence>
<feature type="compositionally biased region" description="Polar residues" evidence="13">
    <location>
        <begin position="198"/>
        <end position="223"/>
    </location>
</feature>
<evidence type="ECO:0000313" key="15">
    <source>
        <dbReference type="EMBL" id="KAJ7345942.1"/>
    </source>
</evidence>
<evidence type="ECO:0000259" key="14">
    <source>
        <dbReference type="PROSITE" id="PS50826"/>
    </source>
</evidence>
<dbReference type="GO" id="GO:0005764">
    <property type="term" value="C:lysosome"/>
    <property type="evidence" value="ECO:0007669"/>
    <property type="project" value="UniProtKB-SubCell"/>
</dbReference>
<dbReference type="GO" id="GO:0005770">
    <property type="term" value="C:late endosome"/>
    <property type="evidence" value="ECO:0007669"/>
    <property type="project" value="TreeGrafter"/>
</dbReference>
<dbReference type="GO" id="GO:0006914">
    <property type="term" value="P:autophagy"/>
    <property type="evidence" value="ECO:0007669"/>
    <property type="project" value="UniProtKB-KW"/>
</dbReference>
<organism evidence="15 16">
    <name type="scientific">Phrynocephalus forsythii</name>
    <dbReference type="NCBI Taxonomy" id="171643"/>
    <lineage>
        <taxon>Eukaryota</taxon>
        <taxon>Metazoa</taxon>
        <taxon>Chordata</taxon>
        <taxon>Craniata</taxon>
        <taxon>Vertebrata</taxon>
        <taxon>Euteleostomi</taxon>
        <taxon>Lepidosauria</taxon>
        <taxon>Squamata</taxon>
        <taxon>Bifurcata</taxon>
        <taxon>Unidentata</taxon>
        <taxon>Episquamata</taxon>
        <taxon>Toxicofera</taxon>
        <taxon>Iguania</taxon>
        <taxon>Acrodonta</taxon>
        <taxon>Agamidae</taxon>
        <taxon>Agaminae</taxon>
        <taxon>Phrynocephalus</taxon>
    </lineage>
</organism>
<evidence type="ECO:0000256" key="4">
    <source>
        <dbReference type="ARBA" id="ARBA00022771"/>
    </source>
</evidence>
<dbReference type="PROSITE" id="PS50826">
    <property type="entry name" value="RUN"/>
    <property type="match status" value="1"/>
</dbReference>
<accession>A0A9Q0Y9T8</accession>
<reference evidence="15" key="1">
    <citation type="journal article" date="2023" name="DNA Res.">
        <title>Chromosome-level genome assembly of Phrynocephalus forsythii using third-generation DNA sequencing and Hi-C analysis.</title>
        <authorList>
            <person name="Qi Y."/>
            <person name="Zhao W."/>
            <person name="Zhao Y."/>
            <person name="Niu C."/>
            <person name="Cao S."/>
            <person name="Zhang Y."/>
        </authorList>
    </citation>
    <scope>NUCLEOTIDE SEQUENCE</scope>
    <source>
        <tissue evidence="15">Muscle</tissue>
    </source>
</reference>
<dbReference type="PANTHER" id="PTHR46753:SF5">
    <property type="entry name" value="RUN AND FYVE DOMAIN CONTAINING 4"/>
    <property type="match status" value="1"/>
</dbReference>
<dbReference type="OrthoDB" id="9044749at2759"/>
<keyword evidence="7 12" id="KW-0175">Coiled coil</keyword>
<dbReference type="PANTHER" id="PTHR46753">
    <property type="entry name" value="FYVE AND COILED-COIL DOMAIN-CONTAINING PROTEIN 1"/>
    <property type="match status" value="1"/>
</dbReference>
<feature type="domain" description="RUN" evidence="14">
    <location>
        <begin position="33"/>
        <end position="167"/>
    </location>
</feature>
<dbReference type="GO" id="GO:0051050">
    <property type="term" value="P:positive regulation of transport"/>
    <property type="evidence" value="ECO:0007669"/>
    <property type="project" value="UniProtKB-ARBA"/>
</dbReference>
<evidence type="ECO:0000256" key="12">
    <source>
        <dbReference type="SAM" id="Coils"/>
    </source>
</evidence>
<keyword evidence="6" id="KW-0072">Autophagy</keyword>
<dbReference type="InterPro" id="IPR004012">
    <property type="entry name" value="Run_dom"/>
</dbReference>
<sequence length="1014" mass="115287">MESARELLRVIKDLKNIVTELNANYHEQGLPVTDGSQELQQFCAQLEFLLQYDLKEKRNFFGQKKNYWDFLSWVLTRLHGGMHEGVQHVTSLEKPKTAVGKGRAFIRYCLTHQQLAETLQLCFMEPEVTREWYYARSPFLDQKLWSDVLNSLYELDGVAFHLALCRADLDAAWPMGSEALPRCSVPSTGHTQAEKPTSEVGSSVSDPVSSEGGDQSCGSSLGTTEHYGLEETIPDDLLGSELENSVEKWVGVWRRRKNSLLQMGSLLKLNPFMERQAHHPVAGKEGPRLKGALKVLQLEEQSKEQASNIQEISSLLSQPQHYLCRNMEKPLLVMSEGGSCWKPNDLRTLMQEIDDLQKELAQQQEQNASLRQTFSEETQALKHQLAKREEEHKEQTDGQEKQRQEMATIAESLREAEEKMASLARECQEARDEKDAAQRSLEEAEQRLSSLEAERRKHLADAKAQELRYQLMVSRCQGLQEKLKMCEESLERWETQVGALNRHHGQLGMTEELSEGTRWQPAETMVEKSVLREKLERSLAEIKTLEREKETITETLVSREQSLMFTKLENEGLQKELLVCQEHVVSLQTTLEEQEKALRKKEAAAQDLQRDVKDQSTQFQRVLEKSLALEAQWQEVASKKTQLEVEMAEKQGRYEQTLQGLKEQLGASEKEVARLQEEMQQLQAALQHVLEEKGALVKQAESTAATLEERTQEATQLKGELDAMKATSQALQKTLQEENEAVTSALRQECLQLKNQVEQLEQEKTQATRMAKKLLEQCWEGPVGDGSPETVRDEEATSLGTQKGTNAEEHSCGRVRPCLMDKDGLPGGVLDGLGRPFKKGGSAKHRTEAHGKCLTSHLDKITETVQQAKQTLQTKEKTAKQLMEQLSRCHQEKEELQLLLEKSHQESEEKEKKHQQELLEERELIHSLKKKLLELLREKDALWQKTESLASTAACSAPQNSGTCILCKKDFRLMSRRYQCSLCQNTVCHACSVSSGHKERCCLPCQQKRNGQGT</sequence>
<protein>
    <recommendedName>
        <fullName evidence="11">RUN and FYVE domain-containing protein 4</fullName>
    </recommendedName>
</protein>
<evidence type="ECO:0000256" key="2">
    <source>
        <dbReference type="ARBA" id="ARBA00004419"/>
    </source>
</evidence>
<dbReference type="InterPro" id="IPR011011">
    <property type="entry name" value="Znf_FYVE_PHD"/>
</dbReference>
<feature type="coiled-coil region" evidence="12">
    <location>
        <begin position="858"/>
        <end position="938"/>
    </location>
</feature>
<feature type="region of interest" description="Disordered" evidence="13">
    <location>
        <begin position="378"/>
        <end position="405"/>
    </location>
</feature>
<feature type="compositionally biased region" description="Basic and acidic residues" evidence="13">
    <location>
        <begin position="386"/>
        <end position="404"/>
    </location>
</feature>
<comment type="function">
    <text evidence="10">ARL8 effector that promotes the coupling of endolysosomes to dynein-dynactin for retrograde transport along microtubules. Acts by binding both GTP-bound ARL8 and dynein-dynactin. In nonneuronal cells, promotes concentration of endolysosomes in the juxtanuclear area. In hippocampal neurons, drives retrograde transport of endolysosomes from the axon to the soma. Positive regulator of macroautophagy in dendritic cells. Increases autophagic flux, probably by stimulating both autophagosome formation and facilitating tethering with lysosomes. Binds to phosphatidylinositol 3-phosphate (PtdIns3P) through its FYVE-type zinc finger. Positive regulator of osteosclast bone-resorbing activity, possibly by promoting late endosome-lysosome fusion by acting as an adapter protein between RAB7A on late endosomes and LAMP2 on primary lysosomes.</text>
</comment>
<evidence type="ECO:0000256" key="6">
    <source>
        <dbReference type="ARBA" id="ARBA00023006"/>
    </source>
</evidence>
<dbReference type="InterPro" id="IPR059036">
    <property type="entry name" value="RUFY4_dom"/>
</dbReference>
<feature type="region of interest" description="Disordered" evidence="13">
    <location>
        <begin position="183"/>
        <end position="224"/>
    </location>
</feature>
<dbReference type="FunFam" id="1.20.58.900:FF:000015">
    <property type="entry name" value="RUN and FYVE domain containing 4"/>
    <property type="match status" value="1"/>
</dbReference>
<feature type="coiled-coil region" evidence="12">
    <location>
        <begin position="528"/>
        <end position="555"/>
    </location>
</feature>
<evidence type="ECO:0000256" key="13">
    <source>
        <dbReference type="SAM" id="MobiDB-lite"/>
    </source>
</evidence>
<dbReference type="SUPFAM" id="SSF57903">
    <property type="entry name" value="FYVE/PHD zinc finger"/>
    <property type="match status" value="1"/>
</dbReference>
<dbReference type="GO" id="GO:0072383">
    <property type="term" value="P:plus-end-directed vesicle transport along microtubule"/>
    <property type="evidence" value="ECO:0007669"/>
    <property type="project" value="TreeGrafter"/>
</dbReference>
<dbReference type="Gene3D" id="1.20.58.900">
    <property type="match status" value="1"/>
</dbReference>
<dbReference type="GO" id="GO:0007033">
    <property type="term" value="P:vacuole organization"/>
    <property type="evidence" value="ECO:0007669"/>
    <property type="project" value="UniProtKB-ARBA"/>
</dbReference>
<evidence type="ECO:0000256" key="11">
    <source>
        <dbReference type="ARBA" id="ARBA00069100"/>
    </source>
</evidence>
<feature type="region of interest" description="Disordered" evidence="13">
    <location>
        <begin position="779"/>
        <end position="809"/>
    </location>
</feature>
<dbReference type="GO" id="GO:0005776">
    <property type="term" value="C:autophagosome"/>
    <property type="evidence" value="ECO:0007669"/>
    <property type="project" value="UniProtKB-SubCell"/>
</dbReference>
<keyword evidence="4" id="KW-0863">Zinc-finger</keyword>
<dbReference type="Pfam" id="PF25366">
    <property type="entry name" value="RUFY4"/>
    <property type="match status" value="1"/>
</dbReference>
<dbReference type="Proteomes" id="UP001142489">
    <property type="component" value="Unassembled WGS sequence"/>
</dbReference>
<dbReference type="GO" id="GO:0008270">
    <property type="term" value="F:zinc ion binding"/>
    <property type="evidence" value="ECO:0007669"/>
    <property type="project" value="UniProtKB-KW"/>
</dbReference>